<dbReference type="GeneID" id="88774974"/>
<dbReference type="AlphaFoldDB" id="A0A4P9IZV1"/>
<dbReference type="Gene3D" id="3.90.220.20">
    <property type="entry name" value="DNA methylase specificity domains"/>
    <property type="match status" value="2"/>
</dbReference>
<sequence length="402" mass="45716">MSWSLVKLTEVAEVNPRLPKNIDEAQEVTFLPMASISEQGQVLEQEKRILGETRKGFTYFEKNDVVVAKITPCFENGKAAYLDCLETQIGFGTTEFHVIRADIEKLDGKYLFYLVWNKWFRHLGERNMSGSAGQKRVPSDFLKDLKIPLPPLDEQKRIAAILDKADTIRRKRQQAIQLADDFLRSVFLDMFGDPVTNSKGWEVKTISQYISDGVIMGIQDGNHGNDHPKVSDFVSNGVPFIAANVVRKGKILFDKCYYLAPYWLDKLRIGFAKPRDVLLTHKGTLGLTAVLDDSFDTYIFSPQTTYYRLDKSRILPEYLKAYFDTTCFQRLMVKEGKQSTRAYIGITRQKDLPLMLPPIAEQKKFLKAYGLAISAENKSIGSKLANEYLFNSLSQKAFAGEL</sequence>
<accession>A0A4P9IZV1</accession>
<dbReference type="InterPro" id="IPR052021">
    <property type="entry name" value="Type-I_RS_S_subunit"/>
</dbReference>
<dbReference type="SUPFAM" id="SSF116734">
    <property type="entry name" value="DNA methylase specificity domain"/>
    <property type="match status" value="2"/>
</dbReference>
<evidence type="ECO:0000256" key="1">
    <source>
        <dbReference type="ARBA" id="ARBA00010923"/>
    </source>
</evidence>
<dbReference type="InterPro" id="IPR044946">
    <property type="entry name" value="Restrct_endonuc_typeI_TRD_sf"/>
</dbReference>
<dbReference type="REBASE" id="316624">
    <property type="entry name" value="S.Psp16SW7II"/>
</dbReference>
<dbReference type="Proteomes" id="UP000310065">
    <property type="component" value="Chromosome L1"/>
</dbReference>
<reference evidence="5 6" key="1">
    <citation type="submission" date="2019-05" db="EMBL/GenBank/DDBJ databases">
        <title>Complete genome sequence of Pseudoalteromonas sp. 16-SW-7(T) isolated from the Okhotsk Sea, Russia.</title>
        <authorList>
            <person name="Nguyen T.H."/>
            <person name="Nedashkovskaya O.I."/>
            <person name="Kim S.-G."/>
        </authorList>
    </citation>
    <scope>NUCLEOTIDE SEQUENCE [LARGE SCALE GENOMIC DNA]</scope>
    <source>
        <strain evidence="5 6">16-SW-7</strain>
    </source>
</reference>
<evidence type="ECO:0000256" key="2">
    <source>
        <dbReference type="ARBA" id="ARBA00022747"/>
    </source>
</evidence>
<dbReference type="RefSeq" id="WP_138488843.1">
    <property type="nucleotide sequence ID" value="NZ_CP040558.1"/>
</dbReference>
<evidence type="ECO:0000256" key="3">
    <source>
        <dbReference type="ARBA" id="ARBA00023125"/>
    </source>
</evidence>
<organism evidence="5 6">
    <name type="scientific">Pseudoalteromonas distincta</name>
    <dbReference type="NCBI Taxonomy" id="77608"/>
    <lineage>
        <taxon>Bacteria</taxon>
        <taxon>Pseudomonadati</taxon>
        <taxon>Pseudomonadota</taxon>
        <taxon>Gammaproteobacteria</taxon>
        <taxon>Alteromonadales</taxon>
        <taxon>Pseudoalteromonadaceae</taxon>
        <taxon>Pseudoalteromonas</taxon>
    </lineage>
</organism>
<comment type="similarity">
    <text evidence="1">Belongs to the type-I restriction system S methylase family.</text>
</comment>
<keyword evidence="2" id="KW-0680">Restriction system</keyword>
<dbReference type="GO" id="GO:0009307">
    <property type="term" value="P:DNA restriction-modification system"/>
    <property type="evidence" value="ECO:0007669"/>
    <property type="project" value="UniProtKB-KW"/>
</dbReference>
<evidence type="ECO:0000259" key="4">
    <source>
        <dbReference type="Pfam" id="PF01420"/>
    </source>
</evidence>
<evidence type="ECO:0000313" key="6">
    <source>
        <dbReference type="Proteomes" id="UP000310065"/>
    </source>
</evidence>
<dbReference type="CDD" id="cd17260">
    <property type="entry name" value="RMtype1_S_EcoEI-TRD1-CR1_like"/>
    <property type="match status" value="1"/>
</dbReference>
<keyword evidence="3" id="KW-0238">DNA-binding</keyword>
<proteinExistence type="inferred from homology"/>
<dbReference type="KEGG" id="pdv:FFU37_04875"/>
<dbReference type="GO" id="GO:0003677">
    <property type="term" value="F:DNA binding"/>
    <property type="evidence" value="ECO:0007669"/>
    <property type="project" value="UniProtKB-KW"/>
</dbReference>
<feature type="domain" description="Type I restriction modification DNA specificity" evidence="4">
    <location>
        <begin position="3"/>
        <end position="176"/>
    </location>
</feature>
<name>A0A4P9IZV1_9GAMM</name>
<dbReference type="PANTHER" id="PTHR30408:SF12">
    <property type="entry name" value="TYPE I RESTRICTION ENZYME MJAVIII SPECIFICITY SUBUNIT"/>
    <property type="match status" value="1"/>
</dbReference>
<dbReference type="EMBL" id="CP040558">
    <property type="protein sequence ID" value="QCU73824.1"/>
    <property type="molecule type" value="Genomic_DNA"/>
</dbReference>
<dbReference type="Pfam" id="PF01420">
    <property type="entry name" value="Methylase_S"/>
    <property type="match status" value="1"/>
</dbReference>
<dbReference type="InterPro" id="IPR000055">
    <property type="entry name" value="Restrct_endonuc_typeI_TRD"/>
</dbReference>
<evidence type="ECO:0000313" key="5">
    <source>
        <dbReference type="EMBL" id="QCU73824.1"/>
    </source>
</evidence>
<protein>
    <recommendedName>
        <fullName evidence="4">Type I restriction modification DNA specificity domain-containing protein</fullName>
    </recommendedName>
</protein>
<dbReference type="PANTHER" id="PTHR30408">
    <property type="entry name" value="TYPE-1 RESTRICTION ENZYME ECOKI SPECIFICITY PROTEIN"/>
    <property type="match status" value="1"/>
</dbReference>
<gene>
    <name evidence="5" type="ORF">FFU37_04875</name>
</gene>